<dbReference type="RefSeq" id="WP_087299832.1">
    <property type="nucleotide sequence ID" value="NZ_NFKP01000003.1"/>
</dbReference>
<organism evidence="2 3">
    <name type="scientific">Anaerotruncus colihominis</name>
    <dbReference type="NCBI Taxonomy" id="169435"/>
    <lineage>
        <taxon>Bacteria</taxon>
        <taxon>Bacillati</taxon>
        <taxon>Bacillota</taxon>
        <taxon>Clostridia</taxon>
        <taxon>Eubacteriales</taxon>
        <taxon>Oscillospiraceae</taxon>
        <taxon>Anaerotruncus</taxon>
    </lineage>
</organism>
<evidence type="ECO:0000313" key="3">
    <source>
        <dbReference type="Proteomes" id="UP000196386"/>
    </source>
</evidence>
<dbReference type="Proteomes" id="UP000196386">
    <property type="component" value="Unassembled WGS sequence"/>
</dbReference>
<keyword evidence="1" id="KW-0472">Membrane</keyword>
<keyword evidence="1" id="KW-0812">Transmembrane</keyword>
<evidence type="ECO:0000313" key="2">
    <source>
        <dbReference type="EMBL" id="OUP70660.1"/>
    </source>
</evidence>
<accession>A0A1Y4MQY5</accession>
<proteinExistence type="predicted"/>
<keyword evidence="1" id="KW-1133">Transmembrane helix</keyword>
<dbReference type="EMBL" id="NFKP01000003">
    <property type="protein sequence ID" value="OUP70660.1"/>
    <property type="molecule type" value="Genomic_DNA"/>
</dbReference>
<evidence type="ECO:0000256" key="1">
    <source>
        <dbReference type="SAM" id="Phobius"/>
    </source>
</evidence>
<reference evidence="3" key="1">
    <citation type="submission" date="2017-04" db="EMBL/GenBank/DDBJ databases">
        <title>Function of individual gut microbiota members based on whole genome sequencing of pure cultures obtained from chicken caecum.</title>
        <authorList>
            <person name="Medvecky M."/>
            <person name="Cejkova D."/>
            <person name="Polansky O."/>
            <person name="Karasova D."/>
            <person name="Kubasova T."/>
            <person name="Cizek A."/>
            <person name="Rychlik I."/>
        </authorList>
    </citation>
    <scope>NUCLEOTIDE SEQUENCE [LARGE SCALE GENOMIC DNA]</scope>
    <source>
        <strain evidence="3">An175</strain>
    </source>
</reference>
<name>A0A1Y4MQY5_9FIRM</name>
<sequence length="176" mass="20246">MRDIYNKISIVIFAMVSAAAIWVLIWYSGGTVGVLDSGNENVVITEDKLMTSDNFISFGFGYGQTYLFETPAREINMSYNSPFYDPHNYTLGIILKDETALHAHLDNVRLVKTDGDELVRYYKIDDHQYYIELNISAEAFDLYLTDDFFERCDQYQIVFVKQYLSDGAIDMTEDGD</sequence>
<gene>
    <name evidence="2" type="ORF">B5F11_04240</name>
</gene>
<feature type="transmembrane region" description="Helical" evidence="1">
    <location>
        <begin position="7"/>
        <end position="27"/>
    </location>
</feature>
<dbReference type="AlphaFoldDB" id="A0A1Y4MQY5"/>
<comment type="caution">
    <text evidence="2">The sequence shown here is derived from an EMBL/GenBank/DDBJ whole genome shotgun (WGS) entry which is preliminary data.</text>
</comment>
<protein>
    <submittedName>
        <fullName evidence="2">Uncharacterized protein</fullName>
    </submittedName>
</protein>